<dbReference type="PROSITE" id="PS51683">
    <property type="entry name" value="SAM_OMT_II"/>
    <property type="match status" value="1"/>
</dbReference>
<dbReference type="InterPro" id="IPR012967">
    <property type="entry name" value="COMT_dimerisation"/>
</dbReference>
<keyword evidence="1" id="KW-0489">Methyltransferase</keyword>
<dbReference type="GO" id="GO:0008171">
    <property type="term" value="F:O-methyltransferase activity"/>
    <property type="evidence" value="ECO:0007669"/>
    <property type="project" value="InterPro"/>
</dbReference>
<keyword evidence="2" id="KW-0808">Transferase</keyword>
<keyword evidence="7" id="KW-1185">Reference proteome</keyword>
<evidence type="ECO:0000313" key="7">
    <source>
        <dbReference type="Proteomes" id="UP000827889"/>
    </source>
</evidence>
<dbReference type="KEGG" id="rarg:115748015"/>
<protein>
    <submittedName>
        <fullName evidence="8">Caffeic acid 3-O-methyltransferase-like</fullName>
    </submittedName>
</protein>
<dbReference type="FunFam" id="1.10.10.10:FF:000357">
    <property type="entry name" value="Caffeic acid 3-O-methyltransferase"/>
    <property type="match status" value="1"/>
</dbReference>
<proteinExistence type="predicted"/>
<dbReference type="PANTHER" id="PTHR11746">
    <property type="entry name" value="O-METHYLTRANSFERASE"/>
    <property type="match status" value="1"/>
</dbReference>
<evidence type="ECO:0000256" key="2">
    <source>
        <dbReference type="ARBA" id="ARBA00022679"/>
    </source>
</evidence>
<dbReference type="RefSeq" id="XP_030540237.1">
    <property type="nucleotide sequence ID" value="XM_030684377.2"/>
</dbReference>
<dbReference type="GeneID" id="115748015"/>
<name>A0A8B8Q1G4_9MYRT</name>
<keyword evidence="3" id="KW-0949">S-adenosyl-L-methionine</keyword>
<dbReference type="InterPro" id="IPR036390">
    <property type="entry name" value="WH_DNA-bd_sf"/>
</dbReference>
<dbReference type="AlphaFoldDB" id="A0A8B8Q1G4"/>
<dbReference type="InterPro" id="IPR036388">
    <property type="entry name" value="WH-like_DNA-bd_sf"/>
</dbReference>
<dbReference type="GO" id="GO:0032259">
    <property type="term" value="P:methylation"/>
    <property type="evidence" value="ECO:0007669"/>
    <property type="project" value="UniProtKB-KW"/>
</dbReference>
<evidence type="ECO:0000313" key="8">
    <source>
        <dbReference type="RefSeq" id="XP_030540237.1"/>
    </source>
</evidence>
<evidence type="ECO:0000256" key="1">
    <source>
        <dbReference type="ARBA" id="ARBA00022603"/>
    </source>
</evidence>
<dbReference type="InterPro" id="IPR001077">
    <property type="entry name" value="COMT_C"/>
</dbReference>
<evidence type="ECO:0000256" key="4">
    <source>
        <dbReference type="PIRSR" id="PIRSR005739-1"/>
    </source>
</evidence>
<dbReference type="Pfam" id="PF00891">
    <property type="entry name" value="Methyltransf_2"/>
    <property type="match status" value="1"/>
</dbReference>
<reference evidence="8" key="1">
    <citation type="submission" date="2025-08" db="UniProtKB">
        <authorList>
            <consortium name="RefSeq"/>
        </authorList>
    </citation>
    <scope>IDENTIFICATION</scope>
    <source>
        <tissue evidence="8">Leaf</tissue>
    </source>
</reference>
<dbReference type="Gene3D" id="3.40.50.150">
    <property type="entry name" value="Vaccinia Virus protein VP39"/>
    <property type="match status" value="1"/>
</dbReference>
<evidence type="ECO:0000259" key="6">
    <source>
        <dbReference type="Pfam" id="PF08100"/>
    </source>
</evidence>
<dbReference type="Pfam" id="PF08100">
    <property type="entry name" value="Dimerisation"/>
    <property type="match status" value="1"/>
</dbReference>
<organism evidence="7 8">
    <name type="scientific">Rhodamnia argentea</name>
    <dbReference type="NCBI Taxonomy" id="178133"/>
    <lineage>
        <taxon>Eukaryota</taxon>
        <taxon>Viridiplantae</taxon>
        <taxon>Streptophyta</taxon>
        <taxon>Embryophyta</taxon>
        <taxon>Tracheophyta</taxon>
        <taxon>Spermatophyta</taxon>
        <taxon>Magnoliopsida</taxon>
        <taxon>eudicotyledons</taxon>
        <taxon>Gunneridae</taxon>
        <taxon>Pentapetalae</taxon>
        <taxon>rosids</taxon>
        <taxon>malvids</taxon>
        <taxon>Myrtales</taxon>
        <taxon>Myrtaceae</taxon>
        <taxon>Myrtoideae</taxon>
        <taxon>Myrteae</taxon>
        <taxon>Australasian group</taxon>
        <taxon>Rhodamnia</taxon>
    </lineage>
</organism>
<evidence type="ECO:0000259" key="5">
    <source>
        <dbReference type="Pfam" id="PF00891"/>
    </source>
</evidence>
<dbReference type="GO" id="GO:0046983">
    <property type="term" value="F:protein dimerization activity"/>
    <property type="evidence" value="ECO:0007669"/>
    <property type="project" value="InterPro"/>
</dbReference>
<dbReference type="SUPFAM" id="SSF46785">
    <property type="entry name" value="Winged helix' DNA-binding domain"/>
    <property type="match status" value="1"/>
</dbReference>
<evidence type="ECO:0000256" key="3">
    <source>
        <dbReference type="ARBA" id="ARBA00022691"/>
    </source>
</evidence>
<dbReference type="Proteomes" id="UP000827889">
    <property type="component" value="Chromosome 3"/>
</dbReference>
<dbReference type="SUPFAM" id="SSF53335">
    <property type="entry name" value="S-adenosyl-L-methionine-dependent methyltransferases"/>
    <property type="match status" value="1"/>
</dbReference>
<feature type="domain" description="O-methyltransferase C-terminal" evidence="5">
    <location>
        <begin position="144"/>
        <end position="348"/>
    </location>
</feature>
<accession>A0A8B8Q1G4</accession>
<feature type="active site" description="Proton acceptor" evidence="4">
    <location>
        <position position="273"/>
    </location>
</feature>
<dbReference type="Gene3D" id="1.10.10.10">
    <property type="entry name" value="Winged helix-like DNA-binding domain superfamily/Winged helix DNA-binding domain"/>
    <property type="match status" value="1"/>
</dbReference>
<dbReference type="InterPro" id="IPR029063">
    <property type="entry name" value="SAM-dependent_MTases_sf"/>
</dbReference>
<dbReference type="InterPro" id="IPR016461">
    <property type="entry name" value="COMT-like"/>
</dbReference>
<sequence>MAEHKMIAINKKEEESSSSSIPLYAMQLATSSVLPMVLKATIELGVLEILEREGPAAMLSPSQIASRIPIRNNPQAPDVLDKMLSLLASHSILSVSLGKDGPDDGGCRVYGLAPVAEYFLRNREGGSLSDLMFMVQDRVTIDFWFHLKDAVLEGGVPFERAHGMTALSYLGKDAKFSEIFKNSMKEYNKLFTPKILDGYKGFEGLSSLVDVGGGDGSILRMIISKYPHIKAINFDLASVIEKSPSYPGIEYIAGDMFVSIPKGDAIFIKWVLHMFDDELCVKILKNCYDALPCDGKVMAVDLVIPEVPEADLAARSLFQMYVFMRGMNPMGKERTEKEFETLAKAAGFCSIRVAYSAHNFSLVELYKNGKSC</sequence>
<gene>
    <name evidence="8" type="primary">LOC115748015</name>
</gene>
<feature type="domain" description="O-methyltransferase dimerisation" evidence="6">
    <location>
        <begin position="26"/>
        <end position="121"/>
    </location>
</feature>
<dbReference type="OrthoDB" id="1606438at2759"/>
<dbReference type="PIRSF" id="PIRSF005739">
    <property type="entry name" value="O-mtase"/>
    <property type="match status" value="1"/>
</dbReference>